<reference evidence="6 7" key="1">
    <citation type="submission" date="2017-09" db="EMBL/GenBank/DDBJ databases">
        <authorList>
            <person name="Ehlers B."/>
            <person name="Leendertz F.H."/>
        </authorList>
    </citation>
    <scope>NUCLEOTIDE SEQUENCE [LARGE SCALE GENOMIC DNA]</scope>
    <source>
        <strain evidence="6 7">DJ-1</strain>
    </source>
</reference>
<dbReference type="GO" id="GO:0016020">
    <property type="term" value="C:membrane"/>
    <property type="evidence" value="ECO:0007669"/>
    <property type="project" value="UniProtKB-SubCell"/>
</dbReference>
<organism evidence="6 7">
    <name type="scientific">Pseudomonas plecoglossicida</name>
    <dbReference type="NCBI Taxonomy" id="70775"/>
    <lineage>
        <taxon>Bacteria</taxon>
        <taxon>Pseudomonadati</taxon>
        <taxon>Pseudomonadota</taxon>
        <taxon>Gammaproteobacteria</taxon>
        <taxon>Pseudomonadales</taxon>
        <taxon>Pseudomonadaceae</taxon>
        <taxon>Pseudomonas</taxon>
    </lineage>
</organism>
<evidence type="ECO:0000256" key="3">
    <source>
        <dbReference type="ARBA" id="ARBA00022989"/>
    </source>
</evidence>
<dbReference type="Proteomes" id="UP000218102">
    <property type="component" value="Unassembled WGS sequence"/>
</dbReference>
<evidence type="ECO:0000259" key="5">
    <source>
        <dbReference type="Pfam" id="PF04893"/>
    </source>
</evidence>
<dbReference type="EMBL" id="NTME01000026">
    <property type="protein sequence ID" value="PBJ93581.1"/>
    <property type="molecule type" value="Genomic_DNA"/>
</dbReference>
<proteinExistence type="predicted"/>
<keyword evidence="2" id="KW-0812">Transmembrane</keyword>
<comment type="subcellular location">
    <subcellularLocation>
        <location evidence="1">Membrane</location>
        <topology evidence="1">Multi-pass membrane protein</topology>
    </subcellularLocation>
</comment>
<accession>A0A099N2E3</accession>
<feature type="domain" description="Yip1" evidence="5">
    <location>
        <begin position="7"/>
        <end position="180"/>
    </location>
</feature>
<protein>
    <submittedName>
        <fullName evidence="6">YIP1 family protein</fullName>
    </submittedName>
</protein>
<dbReference type="Pfam" id="PF04893">
    <property type="entry name" value="Yip1"/>
    <property type="match status" value="1"/>
</dbReference>
<dbReference type="RefSeq" id="WP_013972781.1">
    <property type="nucleotide sequence ID" value="NZ_CP010359.1"/>
</dbReference>
<dbReference type="InterPro" id="IPR006977">
    <property type="entry name" value="Yip1_dom"/>
</dbReference>
<keyword evidence="3" id="KW-1133">Transmembrane helix</keyword>
<evidence type="ECO:0000313" key="6">
    <source>
        <dbReference type="EMBL" id="PBJ93581.1"/>
    </source>
</evidence>
<dbReference type="AlphaFoldDB" id="A0A099N2E3"/>
<keyword evidence="4" id="KW-0472">Membrane</keyword>
<name>A0A099N2E3_PSEDL</name>
<comment type="caution">
    <text evidence="6">The sequence shown here is derived from an EMBL/GenBank/DDBJ whole genome shotgun (WGS) entry which is preliminary data.</text>
</comment>
<evidence type="ECO:0000256" key="2">
    <source>
        <dbReference type="ARBA" id="ARBA00022692"/>
    </source>
</evidence>
<sequence length="204" mass="22444">MNSPLLKLFTHPADAWLEIRRAEEDHPQQYLPRLLVLALIPAVCLFVGTTTFGWSLAAEERVRLSMTSAAQLAGLLYATTVVGVMLMGTMIRWMSRGFDAQPSLNQCIGFAAYCATPWFFAGVVGLLPIRWLALAALLAASAYASVLLYGGLQTFLRLKKEQAMLFATCVWGVGLLLLVTILVAMILFWFNGLMPEYVRPANVG</sequence>
<evidence type="ECO:0000313" key="7">
    <source>
        <dbReference type="Proteomes" id="UP000218102"/>
    </source>
</evidence>
<gene>
    <name evidence="6" type="ORF">CMV24_21305</name>
</gene>
<evidence type="ECO:0000256" key="1">
    <source>
        <dbReference type="ARBA" id="ARBA00004141"/>
    </source>
</evidence>
<dbReference type="STRING" id="1215115.GCA_000688275_04606"/>
<evidence type="ECO:0000256" key="4">
    <source>
        <dbReference type="ARBA" id="ARBA00023136"/>
    </source>
</evidence>
<dbReference type="KEGG" id="ppj:RK21_01792"/>